<evidence type="ECO:0000313" key="2">
    <source>
        <dbReference type="Proteomes" id="UP000789702"/>
    </source>
</evidence>
<dbReference type="Proteomes" id="UP000789702">
    <property type="component" value="Unassembled WGS sequence"/>
</dbReference>
<sequence length="49" mass="5616">MHAYPTYTYLTRPGRSEEEAASIRANNLILPQFGLFYFEVHIIDQGNNG</sequence>
<proteinExistence type="predicted"/>
<dbReference type="EMBL" id="CAJVPU010002621">
    <property type="protein sequence ID" value="CAG8504406.1"/>
    <property type="molecule type" value="Genomic_DNA"/>
</dbReference>
<comment type="caution">
    <text evidence="1">The sequence shown here is derived from an EMBL/GenBank/DDBJ whole genome shotgun (WGS) entry which is preliminary data.</text>
</comment>
<keyword evidence="2" id="KW-1185">Reference proteome</keyword>
<feature type="non-terminal residue" evidence="1">
    <location>
        <position position="49"/>
    </location>
</feature>
<organism evidence="1 2">
    <name type="scientific">Dentiscutata heterogama</name>
    <dbReference type="NCBI Taxonomy" id="1316150"/>
    <lineage>
        <taxon>Eukaryota</taxon>
        <taxon>Fungi</taxon>
        <taxon>Fungi incertae sedis</taxon>
        <taxon>Mucoromycota</taxon>
        <taxon>Glomeromycotina</taxon>
        <taxon>Glomeromycetes</taxon>
        <taxon>Diversisporales</taxon>
        <taxon>Gigasporaceae</taxon>
        <taxon>Dentiscutata</taxon>
    </lineage>
</organism>
<accession>A0ACA9L2P0</accession>
<evidence type="ECO:0000313" key="1">
    <source>
        <dbReference type="EMBL" id="CAG8504406.1"/>
    </source>
</evidence>
<reference evidence="1" key="1">
    <citation type="submission" date="2021-06" db="EMBL/GenBank/DDBJ databases">
        <authorList>
            <person name="Kallberg Y."/>
            <person name="Tangrot J."/>
            <person name="Rosling A."/>
        </authorList>
    </citation>
    <scope>NUCLEOTIDE SEQUENCE</scope>
    <source>
        <strain evidence="1">IL203A</strain>
    </source>
</reference>
<name>A0ACA9L2P0_9GLOM</name>
<protein>
    <submittedName>
        <fullName evidence="1">9744_t:CDS:1</fullName>
    </submittedName>
</protein>
<gene>
    <name evidence="1" type="ORF">DHETER_LOCUS3158</name>
</gene>